<dbReference type="AlphaFoldDB" id="A0A0A8UM43"/>
<dbReference type="InterPro" id="IPR008927">
    <property type="entry name" value="6-PGluconate_DH-like_C_sf"/>
</dbReference>
<keyword evidence="4 13" id="KW-0560">Oxidoreductase</keyword>
<dbReference type="PRINTS" id="PR00077">
    <property type="entry name" value="GPDHDRGNASE"/>
</dbReference>
<keyword evidence="5 13" id="KW-0520">NAD</keyword>
<feature type="binding site" evidence="13">
    <location>
        <position position="242"/>
    </location>
    <ligand>
        <name>sn-glycerol 3-phosphate</name>
        <dbReference type="ChEBI" id="CHEBI:57597"/>
    </ligand>
</feature>
<feature type="binding site" evidence="13">
    <location>
        <position position="34"/>
    </location>
    <ligand>
        <name>NADPH</name>
        <dbReference type="ChEBI" id="CHEBI:57783"/>
    </ligand>
</feature>
<dbReference type="PANTHER" id="PTHR11728">
    <property type="entry name" value="GLYCEROL-3-PHOSPHATE DEHYDROGENASE"/>
    <property type="match status" value="1"/>
</dbReference>
<feature type="domain" description="Glycerol-3-phosphate dehydrogenase NAD-dependent C-terminal" evidence="19">
    <location>
        <begin position="178"/>
        <end position="316"/>
    </location>
</feature>
<evidence type="ECO:0000256" key="7">
    <source>
        <dbReference type="ARBA" id="ARBA00023209"/>
    </source>
</evidence>
<keyword evidence="8 13" id="KW-1208">Phospholipid metabolism</keyword>
<comment type="catalytic activity">
    <reaction evidence="13">
        <text>sn-glycerol 3-phosphate + NAD(+) = dihydroxyacetone phosphate + NADH + H(+)</text>
        <dbReference type="Rhea" id="RHEA:11092"/>
        <dbReference type="ChEBI" id="CHEBI:15378"/>
        <dbReference type="ChEBI" id="CHEBI:57540"/>
        <dbReference type="ChEBI" id="CHEBI:57597"/>
        <dbReference type="ChEBI" id="CHEBI:57642"/>
        <dbReference type="ChEBI" id="CHEBI:57945"/>
        <dbReference type="EC" id="1.1.1.94"/>
    </reaction>
</comment>
<comment type="similarity">
    <text evidence="1 13 17">Belongs to the NAD-dependent glycerol-3-phosphate dehydrogenase family.</text>
</comment>
<evidence type="ECO:0000256" key="15">
    <source>
        <dbReference type="PIRSR" id="PIRSR000114-2"/>
    </source>
</evidence>
<dbReference type="HOGENOM" id="CLU_033449_0_2_6"/>
<evidence type="ECO:0000256" key="10">
    <source>
        <dbReference type="ARBA" id="ARBA00066687"/>
    </source>
</evidence>
<evidence type="ECO:0000256" key="5">
    <source>
        <dbReference type="ARBA" id="ARBA00023027"/>
    </source>
</evidence>
<feature type="binding site" evidence="15">
    <location>
        <position position="105"/>
    </location>
    <ligand>
        <name>substrate</name>
    </ligand>
</feature>
<dbReference type="SUPFAM" id="SSF51735">
    <property type="entry name" value="NAD(P)-binding Rossmann-fold domains"/>
    <property type="match status" value="1"/>
</dbReference>
<feature type="binding site" evidence="13">
    <location>
        <position position="13"/>
    </location>
    <ligand>
        <name>NADPH</name>
        <dbReference type="ChEBI" id="CHEBI:57783"/>
    </ligand>
</feature>
<evidence type="ECO:0000256" key="13">
    <source>
        <dbReference type="HAMAP-Rule" id="MF_00394"/>
    </source>
</evidence>
<feature type="binding site" evidence="15">
    <location>
        <begin position="253"/>
        <end position="254"/>
    </location>
    <ligand>
        <name>substrate</name>
    </ligand>
</feature>
<feature type="binding site" evidence="13">
    <location>
        <position position="134"/>
    </location>
    <ligand>
        <name>sn-glycerol 3-phosphate</name>
        <dbReference type="ChEBI" id="CHEBI:57597"/>
    </ligand>
</feature>
<dbReference type="GO" id="GO:0046168">
    <property type="term" value="P:glycerol-3-phosphate catabolic process"/>
    <property type="evidence" value="ECO:0007669"/>
    <property type="project" value="InterPro"/>
</dbReference>
<dbReference type="RefSeq" id="WP_045105291.1">
    <property type="nucleotide sequence ID" value="NZ_LN681225.1"/>
</dbReference>
<dbReference type="NCBIfam" id="NF000940">
    <property type="entry name" value="PRK00094.1-2"/>
    <property type="match status" value="1"/>
</dbReference>
<keyword evidence="2 13" id="KW-0444">Lipid biosynthesis</keyword>
<evidence type="ECO:0000256" key="2">
    <source>
        <dbReference type="ARBA" id="ARBA00022516"/>
    </source>
</evidence>
<comment type="pathway">
    <text evidence="13">Membrane lipid metabolism; glycerophospholipid metabolism.</text>
</comment>
<protein>
    <recommendedName>
        <fullName evidence="11 13">Glycerol-3-phosphate dehydrogenase [NAD(P)+]</fullName>
        <ecNumber evidence="10 13">1.1.1.94</ecNumber>
    </recommendedName>
    <alternativeName>
        <fullName evidence="13">NAD(P)(+)-dependent glycerol-3-phosphate dehydrogenase</fullName>
    </alternativeName>
    <alternativeName>
        <fullName evidence="12 13">NAD(P)H-dependent dihydroxyacetone-phosphate reductase</fullName>
    </alternativeName>
</protein>
<dbReference type="HAMAP" id="MF_00394">
    <property type="entry name" value="NAD_Glyc3P_dehydrog"/>
    <property type="match status" value="1"/>
</dbReference>
<comment type="subcellular location">
    <subcellularLocation>
        <location evidence="13">Cytoplasm</location>
    </subcellularLocation>
</comment>
<dbReference type="PANTHER" id="PTHR11728:SF1">
    <property type="entry name" value="GLYCEROL-3-PHOSPHATE DEHYDROGENASE [NAD(+)] 2, CHLOROPLASTIC"/>
    <property type="match status" value="1"/>
</dbReference>
<evidence type="ECO:0000256" key="6">
    <source>
        <dbReference type="ARBA" id="ARBA00023098"/>
    </source>
</evidence>
<feature type="binding site" evidence="13">
    <location>
        <position position="254"/>
    </location>
    <ligand>
        <name>sn-glycerol 3-phosphate</name>
        <dbReference type="ChEBI" id="CHEBI:57597"/>
    </ligand>
</feature>
<comment type="function">
    <text evidence="13">Catalyzes the reduction of the glycolytic intermediate dihydroxyacetone phosphate (DHAP) to sn-glycerol 3-phosphate (G3P), the key precursor for phospholipid synthesis.</text>
</comment>
<evidence type="ECO:0000256" key="8">
    <source>
        <dbReference type="ARBA" id="ARBA00023264"/>
    </source>
</evidence>
<dbReference type="GO" id="GO:0046474">
    <property type="term" value="P:glycerophospholipid biosynthetic process"/>
    <property type="evidence" value="ECO:0007669"/>
    <property type="project" value="TreeGrafter"/>
</dbReference>
<dbReference type="SUPFAM" id="SSF48179">
    <property type="entry name" value="6-phosphogluconate dehydrogenase C-terminal domain-like"/>
    <property type="match status" value="1"/>
</dbReference>
<dbReference type="PROSITE" id="PS00957">
    <property type="entry name" value="NAD_G3PDH"/>
    <property type="match status" value="1"/>
</dbReference>
<dbReference type="EMBL" id="LN681225">
    <property type="protein sequence ID" value="CEK09823.1"/>
    <property type="molecule type" value="Genomic_DNA"/>
</dbReference>
<dbReference type="InterPro" id="IPR036291">
    <property type="entry name" value="NAD(P)-bd_dom_sf"/>
</dbReference>
<feature type="binding site" evidence="16">
    <location>
        <position position="253"/>
    </location>
    <ligand>
        <name>NAD(+)</name>
        <dbReference type="ChEBI" id="CHEBI:57540"/>
    </ligand>
</feature>
<dbReference type="GO" id="GO:0141152">
    <property type="term" value="F:glycerol-3-phosphate dehydrogenase (NAD+) activity"/>
    <property type="evidence" value="ECO:0007669"/>
    <property type="project" value="RHEA"/>
</dbReference>
<proteinExistence type="inferred from homology"/>
<keyword evidence="21" id="KW-1185">Reference proteome</keyword>
<dbReference type="FunFam" id="3.40.50.720:FF:000019">
    <property type="entry name" value="Glycerol-3-phosphate dehydrogenase [NAD(P)+]"/>
    <property type="match status" value="1"/>
</dbReference>
<dbReference type="InterPro" id="IPR006109">
    <property type="entry name" value="G3P_DH_NAD-dep_C"/>
</dbReference>
<keyword evidence="13" id="KW-0963">Cytoplasm</keyword>
<keyword evidence="3 13" id="KW-0521">NADP</keyword>
<reference evidence="21" key="1">
    <citation type="submission" date="2014-09" db="EMBL/GenBank/DDBJ databases">
        <authorList>
            <person name="Gomez-Valero L."/>
        </authorList>
    </citation>
    <scope>NUCLEOTIDE SEQUENCE [LARGE SCALE GENOMIC DNA]</scope>
    <source>
        <strain evidence="21">ATCC35250</strain>
    </source>
</reference>
<feature type="binding site" evidence="13">
    <location>
        <position position="14"/>
    </location>
    <ligand>
        <name>NADPH</name>
        <dbReference type="ChEBI" id="CHEBI:57783"/>
    </ligand>
</feature>
<dbReference type="EC" id="1.1.1.94" evidence="10 13"/>
<dbReference type="UniPathway" id="UPA00940"/>
<evidence type="ECO:0000256" key="9">
    <source>
        <dbReference type="ARBA" id="ARBA00052716"/>
    </source>
</evidence>
<evidence type="ECO:0000256" key="4">
    <source>
        <dbReference type="ARBA" id="ARBA00023002"/>
    </source>
</evidence>
<dbReference type="GO" id="GO:0051287">
    <property type="term" value="F:NAD binding"/>
    <property type="evidence" value="ECO:0007669"/>
    <property type="project" value="InterPro"/>
</dbReference>
<feature type="binding site" evidence="13">
    <location>
        <position position="138"/>
    </location>
    <ligand>
        <name>NADPH</name>
        <dbReference type="ChEBI" id="CHEBI:57783"/>
    </ligand>
</feature>
<dbReference type="PATRIC" id="fig|449.7.peg.2828"/>
<feature type="binding site" evidence="13">
    <location>
        <position position="136"/>
    </location>
    <ligand>
        <name>sn-glycerol 3-phosphate</name>
        <dbReference type="ChEBI" id="CHEBI:57597"/>
    </ligand>
</feature>
<dbReference type="InterPro" id="IPR013328">
    <property type="entry name" value="6PGD_dom2"/>
</dbReference>
<feature type="binding site" evidence="13">
    <location>
        <position position="252"/>
    </location>
    <ligand>
        <name>sn-glycerol 3-phosphate</name>
        <dbReference type="ChEBI" id="CHEBI:57597"/>
    </ligand>
</feature>
<accession>A0A0A8UM43</accession>
<keyword evidence="13" id="KW-0547">Nucleotide-binding</keyword>
<comment type="catalytic activity">
    <reaction evidence="9">
        <text>sn-glycerol 3-phosphate + NADP(+) = dihydroxyacetone phosphate + NADPH + H(+)</text>
        <dbReference type="Rhea" id="RHEA:11096"/>
        <dbReference type="ChEBI" id="CHEBI:15378"/>
        <dbReference type="ChEBI" id="CHEBI:57597"/>
        <dbReference type="ChEBI" id="CHEBI:57642"/>
        <dbReference type="ChEBI" id="CHEBI:57783"/>
        <dbReference type="ChEBI" id="CHEBI:58349"/>
        <dbReference type="EC" id="1.1.1.94"/>
    </reaction>
    <physiologicalReaction direction="right-to-left" evidence="9">
        <dbReference type="Rhea" id="RHEA:11098"/>
    </physiologicalReaction>
</comment>
<dbReference type="GO" id="GO:0046167">
    <property type="term" value="P:glycerol-3-phosphate biosynthetic process"/>
    <property type="evidence" value="ECO:0007669"/>
    <property type="project" value="UniProtKB-UniRule"/>
</dbReference>
<evidence type="ECO:0000256" key="14">
    <source>
        <dbReference type="PIRSR" id="PIRSR000114-1"/>
    </source>
</evidence>
<dbReference type="KEGG" id="lha:LHA_0736"/>
<evidence type="ECO:0000256" key="11">
    <source>
        <dbReference type="ARBA" id="ARBA00069372"/>
    </source>
</evidence>
<dbReference type="GO" id="GO:0005975">
    <property type="term" value="P:carbohydrate metabolic process"/>
    <property type="evidence" value="ECO:0007669"/>
    <property type="project" value="InterPro"/>
</dbReference>
<dbReference type="Proteomes" id="UP000032803">
    <property type="component" value="Chromosome I"/>
</dbReference>
<dbReference type="InterPro" id="IPR006168">
    <property type="entry name" value="G3P_DH_NAD-dep"/>
</dbReference>
<gene>
    <name evidence="13 20" type="primary">gpsA</name>
    <name evidence="20" type="ORF">LHA_0736</name>
</gene>
<feature type="binding site" evidence="13">
    <location>
        <position position="189"/>
    </location>
    <ligand>
        <name>sn-glycerol 3-phosphate</name>
        <dbReference type="ChEBI" id="CHEBI:57597"/>
    </ligand>
</feature>
<organism evidence="20 21">
    <name type="scientific">Legionella hackeliae</name>
    <dbReference type="NCBI Taxonomy" id="449"/>
    <lineage>
        <taxon>Bacteria</taxon>
        <taxon>Pseudomonadati</taxon>
        <taxon>Pseudomonadota</taxon>
        <taxon>Gammaproteobacteria</taxon>
        <taxon>Legionellales</taxon>
        <taxon>Legionellaceae</taxon>
        <taxon>Legionella</taxon>
    </lineage>
</organism>
<dbReference type="Pfam" id="PF07479">
    <property type="entry name" value="NAD_Gly3P_dh_C"/>
    <property type="match status" value="1"/>
</dbReference>
<feature type="binding site" evidence="13">
    <location>
        <position position="105"/>
    </location>
    <ligand>
        <name>sn-glycerol 3-phosphate</name>
        <dbReference type="ChEBI" id="CHEBI:57597"/>
    </ligand>
</feature>
<evidence type="ECO:0000256" key="1">
    <source>
        <dbReference type="ARBA" id="ARBA00011009"/>
    </source>
</evidence>
<dbReference type="OrthoDB" id="9812273at2"/>
<comment type="caution">
    <text evidence="13">Lacks conserved residue(s) required for the propagation of feature annotation.</text>
</comment>
<keyword evidence="6 13" id="KW-0443">Lipid metabolism</keyword>
<dbReference type="GO" id="GO:0005829">
    <property type="term" value="C:cytosol"/>
    <property type="evidence" value="ECO:0007669"/>
    <property type="project" value="TreeGrafter"/>
</dbReference>
<evidence type="ECO:0000313" key="20">
    <source>
        <dbReference type="EMBL" id="CEK09823.1"/>
    </source>
</evidence>
<feature type="domain" description="Glycerol-3-phosphate dehydrogenase NAD-dependent N-terminal" evidence="18">
    <location>
        <begin position="6"/>
        <end position="155"/>
    </location>
</feature>
<feature type="binding site" evidence="13">
    <location>
        <position position="253"/>
    </location>
    <ligand>
        <name>NADPH</name>
        <dbReference type="ChEBI" id="CHEBI:57783"/>
    </ligand>
</feature>
<feature type="active site" description="Proton acceptor" evidence="13 14">
    <location>
        <position position="189"/>
    </location>
</feature>
<dbReference type="GO" id="GO:0141153">
    <property type="term" value="F:glycerol-3-phosphate dehydrogenase (NADP+) activity"/>
    <property type="evidence" value="ECO:0007669"/>
    <property type="project" value="RHEA"/>
</dbReference>
<dbReference type="PIRSF" id="PIRSF000114">
    <property type="entry name" value="Glycerol-3-P_dh"/>
    <property type="match status" value="1"/>
</dbReference>
<keyword evidence="7 13" id="KW-0594">Phospholipid biosynthesis</keyword>
<evidence type="ECO:0000259" key="18">
    <source>
        <dbReference type="Pfam" id="PF01210"/>
    </source>
</evidence>
<dbReference type="Pfam" id="PF01210">
    <property type="entry name" value="NAD_Gly3P_dh_N"/>
    <property type="match status" value="1"/>
</dbReference>
<sequence>MKTKTIAILGAGSWGTAVAVHLANCGNPVMLWGHNPQHVQDMILKRSNQRYLPETIFPDSLTPVVDFQQCIDEADEVIIAVPSHAFASLLIQINKPLHGISWLTKGIDPVTNKLPSQLVAERWGDSFPVGIISGPSFAREVANFLPTALTLAGNSLDYQKSIQSLLHQGNIRVYLSNDMVGVQLCGAVKNVLAIACGISDGLGYGANAKAALITRGLAELTRLGIKMGAKEETFMGLAGVGDLVLTCTDDQSRNRRFGLFLGRGVNSLDATKQIGQVVEGRQNAAQVCSLAAKFKVEMPICTQVNDILEGRITPQQGTHNLMSRSSREE</sequence>
<dbReference type="Gene3D" id="3.40.50.720">
    <property type="entry name" value="NAD(P)-binding Rossmann-like Domain"/>
    <property type="match status" value="1"/>
</dbReference>
<dbReference type="FunFam" id="1.10.1040.10:FF:000001">
    <property type="entry name" value="Glycerol-3-phosphate dehydrogenase [NAD(P)+]"/>
    <property type="match status" value="1"/>
</dbReference>
<name>A0A0A8UM43_LEGHA</name>
<evidence type="ECO:0000259" key="19">
    <source>
        <dbReference type="Pfam" id="PF07479"/>
    </source>
</evidence>
<feature type="binding site" evidence="16">
    <location>
        <position position="138"/>
    </location>
    <ligand>
        <name>NAD(+)</name>
        <dbReference type="ChEBI" id="CHEBI:57540"/>
    </ligand>
</feature>
<dbReference type="Gene3D" id="1.10.1040.10">
    <property type="entry name" value="N-(1-d-carboxylethyl)-l-norvaline Dehydrogenase, domain 2"/>
    <property type="match status" value="1"/>
</dbReference>
<evidence type="ECO:0000256" key="12">
    <source>
        <dbReference type="ARBA" id="ARBA00080511"/>
    </source>
</evidence>
<dbReference type="STRING" id="449.LHA_0736"/>
<feature type="binding site" evidence="13">
    <location>
        <position position="277"/>
    </location>
    <ligand>
        <name>NADPH</name>
        <dbReference type="ChEBI" id="CHEBI:57783"/>
    </ligand>
</feature>
<evidence type="ECO:0000313" key="21">
    <source>
        <dbReference type="Proteomes" id="UP000032803"/>
    </source>
</evidence>
<evidence type="ECO:0000256" key="17">
    <source>
        <dbReference type="RuleBase" id="RU000437"/>
    </source>
</evidence>
<feature type="binding site" evidence="13">
    <location>
        <position position="51"/>
    </location>
    <ligand>
        <name>NADPH</name>
        <dbReference type="ChEBI" id="CHEBI:57783"/>
    </ligand>
</feature>
<feature type="binding site" evidence="13">
    <location>
        <position position="253"/>
    </location>
    <ligand>
        <name>sn-glycerol 3-phosphate</name>
        <dbReference type="ChEBI" id="CHEBI:57597"/>
    </ligand>
</feature>
<feature type="binding site" evidence="13">
    <location>
        <position position="105"/>
    </location>
    <ligand>
        <name>NADPH</name>
        <dbReference type="ChEBI" id="CHEBI:57783"/>
    </ligand>
</feature>
<dbReference type="NCBIfam" id="NF000942">
    <property type="entry name" value="PRK00094.1-4"/>
    <property type="match status" value="1"/>
</dbReference>
<feature type="binding site" evidence="13">
    <location>
        <position position="279"/>
    </location>
    <ligand>
        <name>NADPH</name>
        <dbReference type="ChEBI" id="CHEBI:57783"/>
    </ligand>
</feature>
<feature type="binding site" evidence="16">
    <location>
        <begin position="10"/>
        <end position="15"/>
    </location>
    <ligand>
        <name>NAD(+)</name>
        <dbReference type="ChEBI" id="CHEBI:57540"/>
    </ligand>
</feature>
<dbReference type="InterPro" id="IPR011128">
    <property type="entry name" value="G3P_DH_NAD-dep_N"/>
</dbReference>
<evidence type="ECO:0000256" key="16">
    <source>
        <dbReference type="PIRSR" id="PIRSR000114-3"/>
    </source>
</evidence>
<evidence type="ECO:0000256" key="3">
    <source>
        <dbReference type="ARBA" id="ARBA00022857"/>
    </source>
</evidence>